<dbReference type="Proteomes" id="UP000184280">
    <property type="component" value="Unassembled WGS sequence"/>
</dbReference>
<name>A0A1M7EJR3_XYLRU</name>
<organism evidence="4 5">
    <name type="scientific">Xylanibacter ruminicola</name>
    <name type="common">Prevotella ruminicola</name>
    <dbReference type="NCBI Taxonomy" id="839"/>
    <lineage>
        <taxon>Bacteria</taxon>
        <taxon>Pseudomonadati</taxon>
        <taxon>Bacteroidota</taxon>
        <taxon>Bacteroidia</taxon>
        <taxon>Bacteroidales</taxon>
        <taxon>Prevotellaceae</taxon>
        <taxon>Xylanibacter</taxon>
    </lineage>
</organism>
<keyword evidence="2 4" id="KW-0808">Transferase</keyword>
<dbReference type="SUPFAM" id="SSF53448">
    <property type="entry name" value="Nucleotide-diphospho-sugar transferases"/>
    <property type="match status" value="1"/>
</dbReference>
<evidence type="ECO:0000256" key="2">
    <source>
        <dbReference type="ARBA" id="ARBA00022679"/>
    </source>
</evidence>
<dbReference type="InterPro" id="IPR029044">
    <property type="entry name" value="Nucleotide-diphossugar_trans"/>
</dbReference>
<dbReference type="AlphaFoldDB" id="A0A1M7EJR3"/>
<dbReference type="InterPro" id="IPR001173">
    <property type="entry name" value="Glyco_trans_2-like"/>
</dbReference>
<reference evidence="4 5" key="1">
    <citation type="submission" date="2016-11" db="EMBL/GenBank/DDBJ databases">
        <authorList>
            <person name="Jaros S."/>
            <person name="Januszkiewicz K."/>
            <person name="Wedrychowicz H."/>
        </authorList>
    </citation>
    <scope>NUCLEOTIDE SEQUENCE [LARGE SCALE GENOMIC DNA]</scope>
    <source>
        <strain evidence="4 5">BPI-34</strain>
    </source>
</reference>
<evidence type="ECO:0000313" key="4">
    <source>
        <dbReference type="EMBL" id="SHL91816.1"/>
    </source>
</evidence>
<dbReference type="Gene3D" id="3.90.550.10">
    <property type="entry name" value="Spore Coat Polysaccharide Biosynthesis Protein SpsA, Chain A"/>
    <property type="match status" value="1"/>
</dbReference>
<feature type="domain" description="Glycosyltransferase 2-like" evidence="3">
    <location>
        <begin position="4"/>
        <end position="156"/>
    </location>
</feature>
<dbReference type="PANTHER" id="PTHR22916">
    <property type="entry name" value="GLYCOSYLTRANSFERASE"/>
    <property type="match status" value="1"/>
</dbReference>
<evidence type="ECO:0000313" key="5">
    <source>
        <dbReference type="Proteomes" id="UP000184280"/>
    </source>
</evidence>
<evidence type="ECO:0000256" key="1">
    <source>
        <dbReference type="ARBA" id="ARBA00022676"/>
    </source>
</evidence>
<dbReference type="GO" id="GO:0016758">
    <property type="term" value="F:hexosyltransferase activity"/>
    <property type="evidence" value="ECO:0007669"/>
    <property type="project" value="UniProtKB-ARBA"/>
</dbReference>
<sequence>MDVSVIIPVYNTEKYLAACIDSILRQANVSLEIILVDDGSTDSSASICDRYAQEYDNITALYIQNSGPATAKNIGLKQAKGNYIALTDSDDKMGPLMLHKMLSAGYEHDADIICCNYKQIDEQGHISHLNSTNQQYVLNHEEGLIHFFSKNKIYSQCWTKLYKRQMLTDNHIENDPGLRTDEDFIFNIRAFVHAKTTVIVDEPLYEYTHRSSSLAHAYYKNNISQYIDNRIQRVQVTQDAVQNETDTVREWSIVHIIMYYNELLGKVSQFPEYYSDKRINGILCFIKKNKSTLNLHYRLCGFSKVGKYLITYLPNYLYMIYRKFKN</sequence>
<keyword evidence="1" id="KW-0328">Glycosyltransferase</keyword>
<evidence type="ECO:0000259" key="3">
    <source>
        <dbReference type="Pfam" id="PF00535"/>
    </source>
</evidence>
<dbReference type="EMBL" id="FRCJ01000001">
    <property type="protein sequence ID" value="SHL91816.1"/>
    <property type="molecule type" value="Genomic_DNA"/>
</dbReference>
<dbReference type="Pfam" id="PF00535">
    <property type="entry name" value="Glycos_transf_2"/>
    <property type="match status" value="1"/>
</dbReference>
<gene>
    <name evidence="4" type="ORF">SAMN04488494_1094</name>
</gene>
<accession>A0A1M7EJR3</accession>
<dbReference type="CDD" id="cd00761">
    <property type="entry name" value="Glyco_tranf_GTA_type"/>
    <property type="match status" value="1"/>
</dbReference>
<dbReference type="PANTHER" id="PTHR22916:SF51">
    <property type="entry name" value="GLYCOSYLTRANSFERASE EPSH-RELATED"/>
    <property type="match status" value="1"/>
</dbReference>
<proteinExistence type="predicted"/>
<protein>
    <submittedName>
        <fullName evidence="4">Glycosyl transferase family 2</fullName>
    </submittedName>
</protein>